<dbReference type="VEuPathDB" id="TriTrypDB:ECC02_000887"/>
<dbReference type="AlphaFoldDB" id="A0A2V2V4E6"/>
<dbReference type="VEuPathDB" id="TriTrypDB:C3747_15g197"/>
<dbReference type="VEuPathDB" id="TriTrypDB:TcCL_NonESM01075"/>
<dbReference type="Gene3D" id="3.40.50.300">
    <property type="entry name" value="P-loop containing nucleotide triphosphate hydrolases"/>
    <property type="match status" value="1"/>
</dbReference>
<feature type="region of interest" description="Disordered" evidence="1">
    <location>
        <begin position="53"/>
        <end position="74"/>
    </location>
</feature>
<feature type="region of interest" description="Disordered" evidence="1">
    <location>
        <begin position="213"/>
        <end position="258"/>
    </location>
</feature>
<dbReference type="InterPro" id="IPR038727">
    <property type="entry name" value="NadR/Ttd14_AAA_dom"/>
</dbReference>
<dbReference type="Proteomes" id="UP000246121">
    <property type="component" value="Unassembled WGS sequence"/>
</dbReference>
<dbReference type="PANTHER" id="PTHR34932:SF1">
    <property type="entry name" value="TRPL TRANSLOCATION DEFECT PROTEIN 14"/>
    <property type="match status" value="1"/>
</dbReference>
<dbReference type="VEuPathDB" id="TriTrypDB:Tc_MARK_8240"/>
<accession>A0A2V2V4E6</accession>
<dbReference type="VEuPathDB" id="TriTrypDB:TcCLB.508571.10"/>
<feature type="compositionally biased region" description="Acidic residues" evidence="1">
    <location>
        <begin position="135"/>
        <end position="151"/>
    </location>
</feature>
<dbReference type="EMBL" id="PRFA01000045">
    <property type="protein sequence ID" value="PWU91154.1"/>
    <property type="molecule type" value="Genomic_DNA"/>
</dbReference>
<feature type="compositionally biased region" description="Polar residues" evidence="1">
    <location>
        <begin position="233"/>
        <end position="245"/>
    </location>
</feature>
<feature type="domain" description="NadR/Ttd14 AAA" evidence="2">
    <location>
        <begin position="364"/>
        <end position="535"/>
    </location>
</feature>
<evidence type="ECO:0000313" key="4">
    <source>
        <dbReference type="Proteomes" id="UP000246121"/>
    </source>
</evidence>
<feature type="region of interest" description="Disordered" evidence="1">
    <location>
        <begin position="135"/>
        <end position="188"/>
    </location>
</feature>
<protein>
    <recommendedName>
        <fullName evidence="2">NadR/Ttd14 AAA domain-containing protein</fullName>
    </recommendedName>
</protein>
<feature type="compositionally biased region" description="Acidic residues" evidence="1">
    <location>
        <begin position="213"/>
        <end position="228"/>
    </location>
</feature>
<dbReference type="VEuPathDB" id="TriTrypDB:C4B63_45g119"/>
<dbReference type="GO" id="GO:0070300">
    <property type="term" value="F:phosphatidic acid binding"/>
    <property type="evidence" value="ECO:0007669"/>
    <property type="project" value="TreeGrafter"/>
</dbReference>
<dbReference type="VEuPathDB" id="TriTrypDB:TCSYLVIO_009735"/>
<dbReference type="VEuPathDB" id="TriTrypDB:TcCLB.503733.5"/>
<comment type="caution">
    <text evidence="3">The sequence shown here is derived from an EMBL/GenBank/DDBJ whole genome shotgun (WGS) entry which is preliminary data.</text>
</comment>
<dbReference type="VEuPathDB" id="TriTrypDB:TcCLB.503731.9"/>
<dbReference type="VEuPathDB" id="TriTrypDB:BCY84_12611"/>
<dbReference type="InterPro" id="IPR027417">
    <property type="entry name" value="P-loop_NTPase"/>
</dbReference>
<dbReference type="SUPFAM" id="SSF52540">
    <property type="entry name" value="P-loop containing nucleoside triphosphate hydrolases"/>
    <property type="match status" value="1"/>
</dbReference>
<dbReference type="VEuPathDB" id="TriTrypDB:TcG_02997"/>
<dbReference type="PANTHER" id="PTHR34932">
    <property type="entry name" value="TRPL TRANSLOCATION DEFECT PROTEIN 14"/>
    <property type="match status" value="1"/>
</dbReference>
<evidence type="ECO:0000313" key="3">
    <source>
        <dbReference type="EMBL" id="PWU91154.1"/>
    </source>
</evidence>
<dbReference type="VEuPathDB" id="TriTrypDB:TcCLB.510863.9"/>
<dbReference type="GO" id="GO:0035091">
    <property type="term" value="F:phosphatidylinositol binding"/>
    <property type="evidence" value="ECO:0007669"/>
    <property type="project" value="TreeGrafter"/>
</dbReference>
<dbReference type="Pfam" id="PF13521">
    <property type="entry name" value="AAA_28"/>
    <property type="match status" value="1"/>
</dbReference>
<organism evidence="3 4">
    <name type="scientific">Trypanosoma cruzi</name>
    <dbReference type="NCBI Taxonomy" id="5693"/>
    <lineage>
        <taxon>Eukaryota</taxon>
        <taxon>Discoba</taxon>
        <taxon>Euglenozoa</taxon>
        <taxon>Kinetoplastea</taxon>
        <taxon>Metakinetoplastina</taxon>
        <taxon>Trypanosomatida</taxon>
        <taxon>Trypanosomatidae</taxon>
        <taxon>Trypanosoma</taxon>
        <taxon>Schizotrypanum</taxon>
    </lineage>
</organism>
<name>A0A2V2V4E6_TRYCR</name>
<reference evidence="3 4" key="1">
    <citation type="journal article" date="2018" name="Microb. Genom.">
        <title>Expanding an expanded genome: long-read sequencing of Trypanosoma cruzi.</title>
        <authorList>
            <person name="Berna L."/>
            <person name="Rodriguez M."/>
            <person name="Chiribao M.L."/>
            <person name="Parodi-Talice A."/>
            <person name="Pita S."/>
            <person name="Rijo G."/>
            <person name="Alvarez-Valin F."/>
            <person name="Robello C."/>
        </authorList>
    </citation>
    <scope>NUCLEOTIDE SEQUENCE [LARGE SCALE GENOMIC DNA]</scope>
    <source>
        <strain evidence="3 4">Dm28c</strain>
    </source>
</reference>
<dbReference type="VEuPathDB" id="TriTrypDB:TcYC6_0096220"/>
<feature type="region of interest" description="Disordered" evidence="1">
    <location>
        <begin position="566"/>
        <end position="585"/>
    </location>
</feature>
<dbReference type="GO" id="GO:0005525">
    <property type="term" value="F:GTP binding"/>
    <property type="evidence" value="ECO:0007669"/>
    <property type="project" value="TreeGrafter"/>
</dbReference>
<dbReference type="InterPro" id="IPR053227">
    <property type="entry name" value="TRPL-trafficking_regulator"/>
</dbReference>
<gene>
    <name evidence="3" type="ORF">C4B63_45g119</name>
</gene>
<proteinExistence type="predicted"/>
<dbReference type="VEuPathDB" id="TriTrypDB:TCDM_01736"/>
<sequence length="889" mass="97753">MGGVAFFAVPTPLLAAASLVLGVAIGATAALTYINRTNRREFSPRRRSLRHAGFASSFSNDDGKDCAASSNKRHLQQEEIIGGQKRRVSRRLNSGVDLHPGLFSMKSYAAQRIGQNSRSSSISLILKSCLGAESLDTESQEDRDDGDAEERNEEKDSESPISAVGSEEEDTRAFLPSTKGSGKKKGGNVQNVFFTSDEAEFSSLSTLEGLFSEDDASSQDNNEEEGQQDEQHSNNPKQNEDTCTTKQRETATGCAGRSGRSYSVNCILDRTAFSGLDFPGGNKRLGASQNDAVFSKRHFYHTHSGAIITRLPSVAAVRCRSILQLLHPPSSTRKDESTEEDGNLSQLTQSIRSTRSLMDDPIYRVVITGGPCSGKTSCLSYLRRVFEKLNFNVFCVPEVATLLHSGGVNLILSTSEERITQQRVILQMMMMLEDAFYELASMRSRPSLILYDRGTMDGSAYCSDEEWDAILKITGYTNEELSDARYDAVVHLVTAAIGAEQFYTIENNAARSEGLEDARRLDAMTLNAWRGHYLVSVVHNEDTDFEKKMLRVAEFIGFVTGVSTQEENATESVVPNKTAKSAGENTITTATPEALSSEAQTTKSPSLPTPFFLQQLTTVLSPHDQKGGEERDGEDEVAHMAFLATGTRAFANSASMATVSAHSLCNNNTNNNTNENSICSPLTPPDFVTQCGGGELGRTSAPSSLSLAFAMEMHTERGGLQRHFFVNHVDLAKIPADAVVANVVTITLVPLRANYRTEVIIRLSRANDSHPLYLRRVEYQNPEQTTSAPDGCEHELKGHRPGRHLTRVKITKSAFLELARRRNPSEPVIQKSTKRFFYNMRHFTLVTFQHPRELRGVCRLVAPADTTEEDIGSLADVEPFSLLMREGVM</sequence>
<evidence type="ECO:0000256" key="1">
    <source>
        <dbReference type="SAM" id="MobiDB-lite"/>
    </source>
</evidence>
<evidence type="ECO:0000259" key="2">
    <source>
        <dbReference type="Pfam" id="PF13521"/>
    </source>
</evidence>
<dbReference type="VEuPathDB" id="TriTrypDB:TcBrA4_0001340"/>